<gene>
    <name evidence="1" type="ORF">HHI36_018852</name>
</gene>
<dbReference type="Proteomes" id="UP001516400">
    <property type="component" value="Unassembled WGS sequence"/>
</dbReference>
<sequence length="189" mass="22317">MLSHGLKVESREPSRITATSVSCVDNIFTNIQQKTVVRTIELHMSDHMAQTLSFQSCEVIPEKKKTIEKRIFNTEKTYQLKRELSEVDWKNFLHNKNAEDGFSSFHELFVSLLDKWVPVKEIVIDQKEKKTSKWNTKELKDMKNKLEALQVVKTVRRDAESKKAYDIFKKIYNLKINEKIKENNENQIR</sequence>
<protein>
    <submittedName>
        <fullName evidence="1">Uncharacterized protein</fullName>
    </submittedName>
</protein>
<reference evidence="1 2" key="1">
    <citation type="journal article" date="2021" name="BMC Biol.">
        <title>Horizontally acquired antibacterial genes associated with adaptive radiation of ladybird beetles.</title>
        <authorList>
            <person name="Li H.S."/>
            <person name="Tang X.F."/>
            <person name="Huang Y.H."/>
            <person name="Xu Z.Y."/>
            <person name="Chen M.L."/>
            <person name="Du X.Y."/>
            <person name="Qiu B.Y."/>
            <person name="Chen P.T."/>
            <person name="Zhang W."/>
            <person name="Slipinski A."/>
            <person name="Escalona H.E."/>
            <person name="Waterhouse R.M."/>
            <person name="Zwick A."/>
            <person name="Pang H."/>
        </authorList>
    </citation>
    <scope>NUCLEOTIDE SEQUENCE [LARGE SCALE GENOMIC DNA]</scope>
    <source>
        <strain evidence="1">SYSU2018</strain>
    </source>
</reference>
<dbReference type="AlphaFoldDB" id="A0ABD2P146"/>
<name>A0ABD2P146_9CUCU</name>
<evidence type="ECO:0000313" key="1">
    <source>
        <dbReference type="EMBL" id="KAL3284703.1"/>
    </source>
</evidence>
<keyword evidence="2" id="KW-1185">Reference proteome</keyword>
<comment type="caution">
    <text evidence="1">The sequence shown here is derived from an EMBL/GenBank/DDBJ whole genome shotgun (WGS) entry which is preliminary data.</text>
</comment>
<dbReference type="EMBL" id="JABFTP020000165">
    <property type="protein sequence ID" value="KAL3284703.1"/>
    <property type="molecule type" value="Genomic_DNA"/>
</dbReference>
<accession>A0ABD2P146</accession>
<proteinExistence type="predicted"/>
<organism evidence="1 2">
    <name type="scientific">Cryptolaemus montrouzieri</name>
    <dbReference type="NCBI Taxonomy" id="559131"/>
    <lineage>
        <taxon>Eukaryota</taxon>
        <taxon>Metazoa</taxon>
        <taxon>Ecdysozoa</taxon>
        <taxon>Arthropoda</taxon>
        <taxon>Hexapoda</taxon>
        <taxon>Insecta</taxon>
        <taxon>Pterygota</taxon>
        <taxon>Neoptera</taxon>
        <taxon>Endopterygota</taxon>
        <taxon>Coleoptera</taxon>
        <taxon>Polyphaga</taxon>
        <taxon>Cucujiformia</taxon>
        <taxon>Coccinelloidea</taxon>
        <taxon>Coccinellidae</taxon>
        <taxon>Scymninae</taxon>
        <taxon>Scymnini</taxon>
        <taxon>Cryptolaemus</taxon>
    </lineage>
</organism>
<evidence type="ECO:0000313" key="2">
    <source>
        <dbReference type="Proteomes" id="UP001516400"/>
    </source>
</evidence>